<reference evidence="4 5" key="1">
    <citation type="submission" date="2018-07" db="EMBL/GenBank/DDBJ databases">
        <title>Genomic Encyclopedia of Type Strains, Phase IV (KMG-IV): sequencing the most valuable type-strain genomes for metagenomic binning, comparative biology and taxonomic classification.</title>
        <authorList>
            <person name="Goeker M."/>
        </authorList>
    </citation>
    <scope>NUCLEOTIDE SEQUENCE [LARGE SCALE GENOMIC DNA]</scope>
    <source>
        <strain evidence="4 5">DSM 21634</strain>
    </source>
</reference>
<feature type="domain" description="Aldehyde oxidase/xanthine dehydrogenase a/b hammerhead" evidence="3">
    <location>
        <begin position="26"/>
        <end position="145"/>
    </location>
</feature>
<dbReference type="InterPro" id="IPR046867">
    <property type="entry name" value="AldOxase/xan_DH_MoCoBD2"/>
</dbReference>
<dbReference type="GO" id="GO:0005506">
    <property type="term" value="F:iron ion binding"/>
    <property type="evidence" value="ECO:0007669"/>
    <property type="project" value="InterPro"/>
</dbReference>
<keyword evidence="2" id="KW-0560">Oxidoreductase</keyword>
<evidence type="ECO:0000313" key="4">
    <source>
        <dbReference type="EMBL" id="RCW72948.1"/>
    </source>
</evidence>
<keyword evidence="1" id="KW-0500">Molybdenum</keyword>
<dbReference type="SMART" id="SM01008">
    <property type="entry name" value="Ald_Xan_dh_C"/>
    <property type="match status" value="1"/>
</dbReference>
<dbReference type="AlphaFoldDB" id="A0A368Y0X3"/>
<dbReference type="InterPro" id="IPR036856">
    <property type="entry name" value="Ald_Oxase/Xan_DH_a/b_sf"/>
</dbReference>
<dbReference type="InterPro" id="IPR016208">
    <property type="entry name" value="Ald_Oxase/xanthine_DH-like"/>
</dbReference>
<dbReference type="RefSeq" id="WP_114468322.1">
    <property type="nucleotide sequence ID" value="NZ_QPJK01000003.1"/>
</dbReference>
<dbReference type="PANTHER" id="PTHR11908">
    <property type="entry name" value="XANTHINE DEHYDROGENASE"/>
    <property type="match status" value="1"/>
</dbReference>
<dbReference type="Pfam" id="PF02738">
    <property type="entry name" value="MoCoBD_1"/>
    <property type="match status" value="1"/>
</dbReference>
<gene>
    <name evidence="4" type="ORF">DES41_103556</name>
</gene>
<dbReference type="InterPro" id="IPR008274">
    <property type="entry name" value="AldOxase/xan_DH_MoCoBD1"/>
</dbReference>
<dbReference type="Gene3D" id="3.90.1170.50">
    <property type="entry name" value="Aldehyde oxidase/xanthine dehydrogenase, a/b hammerhead"/>
    <property type="match status" value="1"/>
</dbReference>
<dbReference type="EMBL" id="QPJK01000003">
    <property type="protein sequence ID" value="RCW72948.1"/>
    <property type="molecule type" value="Genomic_DNA"/>
</dbReference>
<dbReference type="OrthoDB" id="221297at2"/>
<name>A0A368Y0X3_9BURK</name>
<dbReference type="Proteomes" id="UP000252884">
    <property type="component" value="Unassembled WGS sequence"/>
</dbReference>
<keyword evidence="5" id="KW-1185">Reference proteome</keyword>
<dbReference type="PANTHER" id="PTHR11908:SF132">
    <property type="entry name" value="ALDEHYDE OXIDASE 1-RELATED"/>
    <property type="match status" value="1"/>
</dbReference>
<dbReference type="SUPFAM" id="SSF56003">
    <property type="entry name" value="Molybdenum cofactor-binding domain"/>
    <property type="match status" value="1"/>
</dbReference>
<dbReference type="SUPFAM" id="SSF54665">
    <property type="entry name" value="CO dehydrogenase molybdoprotein N-domain-like"/>
    <property type="match status" value="1"/>
</dbReference>
<accession>A0A368Y0X3</accession>
<evidence type="ECO:0000313" key="5">
    <source>
        <dbReference type="Proteomes" id="UP000252884"/>
    </source>
</evidence>
<evidence type="ECO:0000259" key="3">
    <source>
        <dbReference type="SMART" id="SM01008"/>
    </source>
</evidence>
<protein>
    <submittedName>
        <fullName evidence="4">Carbon-monoxide dehydrogenase large subunit</fullName>
    </submittedName>
</protein>
<comment type="caution">
    <text evidence="4">The sequence shown here is derived from an EMBL/GenBank/DDBJ whole genome shotgun (WGS) entry which is preliminary data.</text>
</comment>
<sequence>MGAPDFAKLPHIGEALQRKEDYRFLTGAGDYTDDIHLAHESQAVFVRSPHAHALIKSIDTAKASAMPGVVRIFTGKDVEGKMGGLPCGWLITSTDGQPMKEPPHPILAQGKVRYVGDHVAMVVAATLEQAKNAAEAVEVDYEVLPAVVKVTDAAKATALHEAAPDNHCYKWAIGDKGQVDAAFANAAHITKLDLVNNRLIPNAMEPRAAIGSYNRASDEYTLYVSNQNPHVERLLMTAFVLGLPEHKVRVIAPDVGGGFGSKIFLYAEDVCLTWAAKQLNCSIKWTADRSEAFLSDAHGRDHVSHAEMAMDKDGKFLAMRVHTDANLGAYLSTFSTAVPTILYATLLAGQYTCPQVYVEVDAWFTNTAPVDAYRGAGRPEATYLLERLVSRCGWDMGLAQDEIRKRNFITQWPYQTPVALQYDVGDYMQCMTKAQDLADVAGFDARRQASEAKGLKRGIGYSSYIEACGIAPSNIAGALGARAGLFECGEVRVHPTGSVTVFTGSHSHGQGHETTFAQVVAARLGIPVENVDVVHGDTGRVPFGMGTYGSRSISVGGAAIMKALDKIETKAKKIAAHLMEASDADIEFANGEFTVKGTDKKIPFGQVALTAYVPHNYPLDKLEPGLNETAFYDPTNFTFPAGTYICEVEVDPATGVVRVDRFSAVDDFGTIINPMIVEGQVHGGIVQGIGQALMENCVYDESTGQLLTGSFMDYAMPRADDFPLFKLGTVCTPCTHNPLGTKGCGEAGAIGSPPAVINAVLDALAPLGVKDFDMPASPARVWEAIQSAKA</sequence>
<evidence type="ECO:0000256" key="1">
    <source>
        <dbReference type="ARBA" id="ARBA00022505"/>
    </source>
</evidence>
<organism evidence="4 5">
    <name type="scientific">Pseudorhodoferax soli</name>
    <dbReference type="NCBI Taxonomy" id="545864"/>
    <lineage>
        <taxon>Bacteria</taxon>
        <taxon>Pseudomonadati</taxon>
        <taxon>Pseudomonadota</taxon>
        <taxon>Betaproteobacteria</taxon>
        <taxon>Burkholderiales</taxon>
        <taxon>Comamonadaceae</taxon>
    </lineage>
</organism>
<proteinExistence type="predicted"/>
<evidence type="ECO:0000256" key="2">
    <source>
        <dbReference type="ARBA" id="ARBA00023002"/>
    </source>
</evidence>
<dbReference type="Gene3D" id="3.30.365.10">
    <property type="entry name" value="Aldehyde oxidase/xanthine dehydrogenase, molybdopterin binding domain"/>
    <property type="match status" value="4"/>
</dbReference>
<dbReference type="InterPro" id="IPR000674">
    <property type="entry name" value="Ald_Oxase/Xan_DH_a/b"/>
</dbReference>
<dbReference type="Pfam" id="PF01315">
    <property type="entry name" value="Ald_Xan_dh_C"/>
    <property type="match status" value="1"/>
</dbReference>
<dbReference type="InterPro" id="IPR037165">
    <property type="entry name" value="AldOxase/xan_DH_Mopterin-bd_sf"/>
</dbReference>
<dbReference type="GO" id="GO:0016491">
    <property type="term" value="F:oxidoreductase activity"/>
    <property type="evidence" value="ECO:0007669"/>
    <property type="project" value="UniProtKB-KW"/>
</dbReference>
<dbReference type="Pfam" id="PF20256">
    <property type="entry name" value="MoCoBD_2"/>
    <property type="match status" value="1"/>
</dbReference>